<reference evidence="1" key="1">
    <citation type="journal article" date="2022" name="Mol. Ecol. Resour.">
        <title>The complete and closed genome of the facultative generalist Candidatus Endoriftia persephone from deep-sea hydrothermal vents.</title>
        <authorList>
            <person name="de Oliveira A.L."/>
            <person name="Srivastava A."/>
            <person name="Espada-Hinojosa S."/>
            <person name="Bright M."/>
        </authorList>
    </citation>
    <scope>NUCLEOTIDE SEQUENCE</scope>
    <source>
        <strain evidence="1">Tica-EPR-9o50.N</strain>
    </source>
</reference>
<evidence type="ECO:0000313" key="1">
    <source>
        <dbReference type="EMBL" id="USF88767.1"/>
    </source>
</evidence>
<dbReference type="KEGG" id="eps:L0Y14_05910"/>
<protein>
    <submittedName>
        <fullName evidence="1">Uncharacterized protein</fullName>
    </submittedName>
</protein>
<gene>
    <name evidence="1" type="ORF">L0Y14_05910</name>
</gene>
<accession>A0A9J7A1E5</accession>
<proteinExistence type="predicted"/>
<evidence type="ECO:0000313" key="2">
    <source>
        <dbReference type="Proteomes" id="UP001056649"/>
    </source>
</evidence>
<sequence>MIRLLRAGVFAASGDRRRLWLEIGQPLIIGPQLVLTALENIQDGERELVIRIESPTTAFESVVPAGAVVSCNGWASLWVVPRAVEQGASGASRRVFLEFVRTTRSLKWAS</sequence>
<dbReference type="EMBL" id="CP090569">
    <property type="protein sequence ID" value="USF88767.1"/>
    <property type="molecule type" value="Genomic_DNA"/>
</dbReference>
<organism evidence="1 2">
    <name type="scientific">Candidatus Endoriftia persephonae</name>
    <dbReference type="NCBI Taxonomy" id="393765"/>
    <lineage>
        <taxon>Bacteria</taxon>
        <taxon>Pseudomonadati</taxon>
        <taxon>Pseudomonadota</taxon>
        <taxon>Gammaproteobacteria</taxon>
        <taxon>Chromatiales</taxon>
        <taxon>Sedimenticolaceae</taxon>
        <taxon>Candidatus Endoriftia</taxon>
    </lineage>
</organism>
<dbReference type="AlphaFoldDB" id="A0A9J7A1E5"/>
<dbReference type="RefSeq" id="WP_006474128.1">
    <property type="nucleotide sequence ID" value="NZ_CP090569.1"/>
</dbReference>
<keyword evidence="2" id="KW-1185">Reference proteome</keyword>
<name>A0A9J7A1E5_9GAMM</name>
<dbReference type="Proteomes" id="UP001056649">
    <property type="component" value="Chromosome"/>
</dbReference>